<proteinExistence type="inferred from homology"/>
<evidence type="ECO:0000313" key="5">
    <source>
        <dbReference type="Proteomes" id="UP000509414"/>
    </source>
</evidence>
<dbReference type="Pfam" id="PF00106">
    <property type="entry name" value="adh_short"/>
    <property type="match status" value="1"/>
</dbReference>
<gene>
    <name evidence="4" type="ORF">CINF_1192</name>
</gene>
<dbReference type="InterPro" id="IPR020904">
    <property type="entry name" value="Sc_DH/Rdtase_CS"/>
</dbReference>
<keyword evidence="5" id="KW-1185">Reference proteome</keyword>
<dbReference type="Gene3D" id="3.40.50.720">
    <property type="entry name" value="NAD(P)-binding Rossmann-like Domain"/>
    <property type="match status" value="1"/>
</dbReference>
<keyword evidence="2" id="KW-0560">Oxidoreductase</keyword>
<dbReference type="SUPFAM" id="SSF51735">
    <property type="entry name" value="NAD(P)-binding Rossmann-fold domains"/>
    <property type="match status" value="1"/>
</dbReference>
<dbReference type="PRINTS" id="PR00081">
    <property type="entry name" value="GDHRDH"/>
</dbReference>
<protein>
    <submittedName>
        <fullName evidence="4">Short-chain dehydrogenase/reductase, subgroup 5</fullName>
    </submittedName>
</protein>
<dbReference type="FunFam" id="3.40.50.720:FF:000047">
    <property type="entry name" value="NADP-dependent L-serine/L-allo-threonine dehydrogenase"/>
    <property type="match status" value="1"/>
</dbReference>
<evidence type="ECO:0000313" key="4">
    <source>
        <dbReference type="EMBL" id="QLI05680.1"/>
    </source>
</evidence>
<dbReference type="Proteomes" id="UP000509414">
    <property type="component" value="Chromosome"/>
</dbReference>
<dbReference type="PANTHER" id="PTHR42901">
    <property type="entry name" value="ALCOHOL DEHYDROGENASE"/>
    <property type="match status" value="1"/>
</dbReference>
<dbReference type="InterPro" id="IPR036291">
    <property type="entry name" value="NAD(P)-bd_dom_sf"/>
</dbReference>
<sequence length="249" mass="27377">MRKIAFITGASSGFGASIAKRLDDDGYSVIICARRKQKLQELAKILKNPCLVLELDVRDKNAVFSAVNSLKDEWARIDILVNNAGLALGQEKTPNASLEDFEIMIDTNIKGLVYVTKALLGHLNKGAIIFNLGSVAGCWPYPGANVYGASKAFVHQFSLNLRNDLAGRDIRVSVVAPGIAKTEFSDVRFKGDHKRANAVYDGTKYLSADDIAQIVSDIAKLPEHVNINYVELMPVSQSWAGFSFWREDE</sequence>
<dbReference type="PROSITE" id="PS00061">
    <property type="entry name" value="ADH_SHORT"/>
    <property type="match status" value="1"/>
</dbReference>
<evidence type="ECO:0000256" key="2">
    <source>
        <dbReference type="ARBA" id="ARBA00023002"/>
    </source>
</evidence>
<dbReference type="RefSeq" id="WP_179974865.1">
    <property type="nucleotide sequence ID" value="NZ_CP049075.1"/>
</dbReference>
<dbReference type="EMBL" id="CP049075">
    <property type="protein sequence ID" value="QLI05680.1"/>
    <property type="molecule type" value="Genomic_DNA"/>
</dbReference>
<reference evidence="4 5" key="1">
    <citation type="submission" date="2020-02" db="EMBL/GenBank/DDBJ databases">
        <title>Complete genome sequence of the novel Campylobacter species Candidatus Campylobacter infans.</title>
        <authorList>
            <person name="Duim B."/>
            <person name="Zomer A."/>
            <person name="van der Graaf L."/>
            <person name="Wagenaar J."/>
        </authorList>
    </citation>
    <scope>NUCLEOTIDE SEQUENCE [LARGE SCALE GENOMIC DNA]</scope>
    <source>
        <strain evidence="4 5">19S00001</strain>
    </source>
</reference>
<dbReference type="PRINTS" id="PR00080">
    <property type="entry name" value="SDRFAMILY"/>
</dbReference>
<dbReference type="AlphaFoldDB" id="A0A7H9CHV4"/>
<name>A0A7H9CHV4_9BACT</name>
<dbReference type="KEGG" id="cinf:CINF_1192"/>
<organism evidence="4 5">
    <name type="scientific">Candidatus Campylobacter infans</name>
    <dbReference type="NCBI Taxonomy" id="2561898"/>
    <lineage>
        <taxon>Bacteria</taxon>
        <taxon>Pseudomonadati</taxon>
        <taxon>Campylobacterota</taxon>
        <taxon>Epsilonproteobacteria</taxon>
        <taxon>Campylobacterales</taxon>
        <taxon>Campylobacteraceae</taxon>
        <taxon>Campylobacter</taxon>
    </lineage>
</organism>
<dbReference type="PANTHER" id="PTHR42901:SF1">
    <property type="entry name" value="ALCOHOL DEHYDROGENASE"/>
    <property type="match status" value="1"/>
</dbReference>
<dbReference type="GO" id="GO:0016616">
    <property type="term" value="F:oxidoreductase activity, acting on the CH-OH group of donors, NAD or NADP as acceptor"/>
    <property type="evidence" value="ECO:0007669"/>
    <property type="project" value="UniProtKB-ARBA"/>
</dbReference>
<evidence type="ECO:0000256" key="3">
    <source>
        <dbReference type="RuleBase" id="RU000363"/>
    </source>
</evidence>
<accession>A0A7H9CHV4</accession>
<comment type="similarity">
    <text evidence="1 3">Belongs to the short-chain dehydrogenases/reductases (SDR) family.</text>
</comment>
<evidence type="ECO:0000256" key="1">
    <source>
        <dbReference type="ARBA" id="ARBA00006484"/>
    </source>
</evidence>
<dbReference type="InterPro" id="IPR002347">
    <property type="entry name" value="SDR_fam"/>
</dbReference>